<dbReference type="Proteomes" id="UP000327039">
    <property type="component" value="Unassembled WGS sequence"/>
</dbReference>
<dbReference type="InterPro" id="IPR002931">
    <property type="entry name" value="Transglutaminase-like"/>
</dbReference>
<protein>
    <submittedName>
        <fullName evidence="4">Transglutaminase domain-containing protein</fullName>
    </submittedName>
</protein>
<feature type="transmembrane region" description="Helical" evidence="2">
    <location>
        <begin position="637"/>
        <end position="657"/>
    </location>
</feature>
<comment type="caution">
    <text evidence="4">The sequence shown here is derived from an EMBL/GenBank/DDBJ whole genome shotgun (WGS) entry which is preliminary data.</text>
</comment>
<dbReference type="Gene3D" id="3.10.620.30">
    <property type="match status" value="1"/>
</dbReference>
<feature type="domain" description="Transglutaminase-like" evidence="3">
    <location>
        <begin position="499"/>
        <end position="574"/>
    </location>
</feature>
<organism evidence="4 5">
    <name type="scientific">Microbacterium radiodurans</name>
    <dbReference type="NCBI Taxonomy" id="661398"/>
    <lineage>
        <taxon>Bacteria</taxon>
        <taxon>Bacillati</taxon>
        <taxon>Actinomycetota</taxon>
        <taxon>Actinomycetes</taxon>
        <taxon>Micrococcales</taxon>
        <taxon>Microbacteriaceae</taxon>
        <taxon>Microbacterium</taxon>
    </lineage>
</organism>
<dbReference type="InterPro" id="IPR038765">
    <property type="entry name" value="Papain-like_cys_pep_sf"/>
</dbReference>
<dbReference type="SUPFAM" id="SSF54001">
    <property type="entry name" value="Cysteine proteinases"/>
    <property type="match status" value="1"/>
</dbReference>
<dbReference type="SMART" id="SM00460">
    <property type="entry name" value="TGc"/>
    <property type="match status" value="1"/>
</dbReference>
<dbReference type="OrthoDB" id="9804023at2"/>
<dbReference type="EMBL" id="VYRZ01000003">
    <property type="protein sequence ID" value="KAA9085241.1"/>
    <property type="molecule type" value="Genomic_DNA"/>
</dbReference>
<feature type="transmembrane region" description="Helical" evidence="2">
    <location>
        <begin position="194"/>
        <end position="210"/>
    </location>
</feature>
<name>A0A5J5IS06_9MICO</name>
<dbReference type="InterPro" id="IPR052901">
    <property type="entry name" value="Bact_TGase-like"/>
</dbReference>
<keyword evidence="5" id="KW-1185">Reference proteome</keyword>
<feature type="transmembrane region" description="Helical" evidence="2">
    <location>
        <begin position="243"/>
        <end position="262"/>
    </location>
</feature>
<dbReference type="PANTHER" id="PTHR42736:SF1">
    <property type="entry name" value="PROTEIN-GLUTAMINE GAMMA-GLUTAMYLTRANSFERASE"/>
    <property type="match status" value="1"/>
</dbReference>
<keyword evidence="2" id="KW-0812">Transmembrane</keyword>
<dbReference type="InterPro" id="IPR021878">
    <property type="entry name" value="TgpA_N"/>
</dbReference>
<dbReference type="Pfam" id="PF11992">
    <property type="entry name" value="TgpA_N"/>
    <property type="match status" value="1"/>
</dbReference>
<dbReference type="PANTHER" id="PTHR42736">
    <property type="entry name" value="PROTEIN-GLUTAMINE GAMMA-GLUTAMYLTRANSFERASE"/>
    <property type="match status" value="1"/>
</dbReference>
<dbReference type="AlphaFoldDB" id="A0A5J5IS06"/>
<feature type="transmembrane region" description="Helical" evidence="2">
    <location>
        <begin position="32"/>
        <end position="50"/>
    </location>
</feature>
<feature type="region of interest" description="Disordered" evidence="1">
    <location>
        <begin position="1"/>
        <end position="22"/>
    </location>
</feature>
<feature type="transmembrane region" description="Helical" evidence="2">
    <location>
        <begin position="171"/>
        <end position="188"/>
    </location>
</feature>
<evidence type="ECO:0000259" key="3">
    <source>
        <dbReference type="SMART" id="SM00460"/>
    </source>
</evidence>
<feature type="compositionally biased region" description="Polar residues" evidence="1">
    <location>
        <begin position="578"/>
        <end position="588"/>
    </location>
</feature>
<feature type="transmembrane region" description="Helical" evidence="2">
    <location>
        <begin position="56"/>
        <end position="76"/>
    </location>
</feature>
<dbReference type="Pfam" id="PF01841">
    <property type="entry name" value="Transglut_core"/>
    <property type="match status" value="1"/>
</dbReference>
<keyword evidence="2" id="KW-1133">Transmembrane helix</keyword>
<reference evidence="5" key="1">
    <citation type="submission" date="2019-09" db="EMBL/GenBank/DDBJ databases">
        <title>Mumia zhuanghuii sp. nov. isolated from the intestinal contents of plateau pika (Ochotona curzoniae) in the Qinghai-Tibet plateau of China.</title>
        <authorList>
            <person name="Tian Z."/>
        </authorList>
    </citation>
    <scope>NUCLEOTIDE SEQUENCE [LARGE SCALE GENOMIC DNA]</scope>
    <source>
        <strain evidence="5">DSM 25564</strain>
    </source>
</reference>
<sequence length="776" mass="79980">MPPRDPTSPAAHPVTQTSRMPTRAQMTRGGDALLSLALLGALVAASLPLLRVLAGGLWVATGLFVVCSILAVGVVLRRLRAPAIVTTIAELVVAVALVTLFFFSGSAVLGIIPTPATFAELPTIAAAASQQIVEGIAPVAVERPLAALVVSAVAALAILLDHTVVTARMPLLATVALVAVWLIPALAVPARTDVAAFVVLAVSALLLIRAETRSRERATLHLAAGSVSDHPEDAGAPTRRSGAAAAVTATVAVAAILAAVVITPELPRPAPRAGVGTGPATTINANLELGDDLRRPVEVEVLSTRTNAPTMPYLRAATLSQFDGDVWEPDRGDTVPLSPEALGPVTAGPDIRVTEYLTTVTIDQLNSPWLPIPGPAVRVDDLAGSWEAMPANRTVVAADAATPGQEYLTTTHVVRPTLEQIQAAGTTTEGLSDALTALPDDMPDVIAETASEITADAANDYDRLAALQRWFRSAAFSYSLDAPVSDGFDGSGVDAIADFLDERAGYCVHFASAFAVMARTLGMPSRIVIGYLPGTLTGASVDDQSVATVSSSQLHAWPEVNFAGIGWVQFEPTNSLGAPQTYTRSTQPVPADGGQDVTEETAPEEAAPLAPEDAPSPTPTASAPAGTAAGESPIAVALPYAGVVVGVIVLLLIPALVGAFRRRLQLAAAGRGDVLAAWRFVRESARDIGEAVPASESPRALGARLAAYAGVPEDRVESLVGAVERASFGRHADRVGRAPGRAAASDARAIRAALLASVSSPRRTTAVLLPRAVFTA</sequence>
<evidence type="ECO:0000313" key="4">
    <source>
        <dbReference type="EMBL" id="KAA9085241.1"/>
    </source>
</evidence>
<feature type="transmembrane region" description="Helical" evidence="2">
    <location>
        <begin position="88"/>
        <end position="112"/>
    </location>
</feature>
<evidence type="ECO:0000313" key="5">
    <source>
        <dbReference type="Proteomes" id="UP000327039"/>
    </source>
</evidence>
<keyword evidence="2" id="KW-0472">Membrane</keyword>
<feature type="compositionally biased region" description="Low complexity" evidence="1">
    <location>
        <begin position="604"/>
        <end position="627"/>
    </location>
</feature>
<feature type="transmembrane region" description="Helical" evidence="2">
    <location>
        <begin position="145"/>
        <end position="164"/>
    </location>
</feature>
<evidence type="ECO:0000256" key="2">
    <source>
        <dbReference type="SAM" id="Phobius"/>
    </source>
</evidence>
<feature type="region of interest" description="Disordered" evidence="1">
    <location>
        <begin position="578"/>
        <end position="627"/>
    </location>
</feature>
<evidence type="ECO:0000256" key="1">
    <source>
        <dbReference type="SAM" id="MobiDB-lite"/>
    </source>
</evidence>
<proteinExistence type="predicted"/>
<gene>
    <name evidence="4" type="ORF">F6B42_12220</name>
</gene>
<accession>A0A5J5IS06</accession>